<feature type="transmembrane region" description="Helical" evidence="6">
    <location>
        <begin position="235"/>
        <end position="255"/>
    </location>
</feature>
<proteinExistence type="predicted"/>
<feature type="transmembrane region" description="Helical" evidence="6">
    <location>
        <begin position="137"/>
        <end position="156"/>
    </location>
</feature>
<keyword evidence="9" id="KW-1185">Reference proteome</keyword>
<evidence type="ECO:0000256" key="6">
    <source>
        <dbReference type="SAM" id="Phobius"/>
    </source>
</evidence>
<dbReference type="OrthoDB" id="9795248at2"/>
<dbReference type="RefSeq" id="WP_145182060.1">
    <property type="nucleotide sequence ID" value="NZ_CP036266.1"/>
</dbReference>
<keyword evidence="2 6" id="KW-0812">Transmembrane</keyword>
<feature type="transmembrane region" description="Helical" evidence="6">
    <location>
        <begin position="335"/>
        <end position="358"/>
    </location>
</feature>
<reference evidence="8 9" key="1">
    <citation type="submission" date="2019-02" db="EMBL/GenBank/DDBJ databases">
        <title>Deep-cultivation of Planctomycetes and their phenomic and genomic characterization uncovers novel biology.</title>
        <authorList>
            <person name="Wiegand S."/>
            <person name="Jogler M."/>
            <person name="Boedeker C."/>
            <person name="Pinto D."/>
            <person name="Vollmers J."/>
            <person name="Rivas-Marin E."/>
            <person name="Kohn T."/>
            <person name="Peeters S.H."/>
            <person name="Heuer A."/>
            <person name="Rast P."/>
            <person name="Oberbeckmann S."/>
            <person name="Bunk B."/>
            <person name="Jeske O."/>
            <person name="Meyerdierks A."/>
            <person name="Storesund J.E."/>
            <person name="Kallscheuer N."/>
            <person name="Luecker S."/>
            <person name="Lage O.M."/>
            <person name="Pohl T."/>
            <person name="Merkel B.J."/>
            <person name="Hornburger P."/>
            <person name="Mueller R.-W."/>
            <person name="Bruemmer F."/>
            <person name="Labrenz M."/>
            <person name="Spormann A.M."/>
            <person name="Op den Camp H."/>
            <person name="Overmann J."/>
            <person name="Amann R."/>
            <person name="Jetten M.S.M."/>
            <person name="Mascher T."/>
            <person name="Medema M.H."/>
            <person name="Devos D.P."/>
            <person name="Kaster A.-K."/>
            <person name="Ovreas L."/>
            <person name="Rohde M."/>
            <person name="Galperin M.Y."/>
            <person name="Jogler C."/>
        </authorList>
    </citation>
    <scope>NUCLEOTIDE SEQUENCE [LARGE SCALE GENOMIC DNA]</scope>
    <source>
        <strain evidence="8 9">HG66A1</strain>
    </source>
</reference>
<keyword evidence="4 6" id="KW-0472">Membrane</keyword>
<keyword evidence="3 6" id="KW-1133">Transmembrane helix</keyword>
<feature type="region of interest" description="Disordered" evidence="5">
    <location>
        <begin position="418"/>
        <end position="440"/>
    </location>
</feature>
<evidence type="ECO:0000259" key="7">
    <source>
        <dbReference type="Pfam" id="PF04932"/>
    </source>
</evidence>
<evidence type="ECO:0000256" key="5">
    <source>
        <dbReference type="SAM" id="MobiDB-lite"/>
    </source>
</evidence>
<gene>
    <name evidence="8" type="ORF">HG66A1_17300</name>
</gene>
<evidence type="ECO:0000313" key="9">
    <source>
        <dbReference type="Proteomes" id="UP000320421"/>
    </source>
</evidence>
<feature type="transmembrane region" description="Helical" evidence="6">
    <location>
        <begin position="172"/>
        <end position="190"/>
    </location>
</feature>
<dbReference type="EMBL" id="CP036266">
    <property type="protein sequence ID" value="QDT19957.1"/>
    <property type="molecule type" value="Genomic_DNA"/>
</dbReference>
<evidence type="ECO:0000256" key="2">
    <source>
        <dbReference type="ARBA" id="ARBA00022692"/>
    </source>
</evidence>
<feature type="transmembrane region" description="Helical" evidence="6">
    <location>
        <begin position="370"/>
        <end position="390"/>
    </location>
</feature>
<accession>A0A517PKQ4</accession>
<feature type="domain" description="O-antigen ligase-related" evidence="7">
    <location>
        <begin position="204"/>
        <end position="351"/>
    </location>
</feature>
<dbReference type="InterPro" id="IPR007016">
    <property type="entry name" value="O-antigen_ligase-rel_domated"/>
</dbReference>
<dbReference type="PANTHER" id="PTHR37422">
    <property type="entry name" value="TEICHURONIC ACID BIOSYNTHESIS PROTEIN TUAE"/>
    <property type="match status" value="1"/>
</dbReference>
<evidence type="ECO:0000313" key="8">
    <source>
        <dbReference type="EMBL" id="QDT19957.1"/>
    </source>
</evidence>
<dbReference type="AlphaFoldDB" id="A0A517PKQ4"/>
<keyword evidence="8" id="KW-0436">Ligase</keyword>
<dbReference type="Pfam" id="PF04932">
    <property type="entry name" value="Wzy_C"/>
    <property type="match status" value="1"/>
</dbReference>
<evidence type="ECO:0000256" key="4">
    <source>
        <dbReference type="ARBA" id="ARBA00023136"/>
    </source>
</evidence>
<feature type="transmembrane region" description="Helical" evidence="6">
    <location>
        <begin position="76"/>
        <end position="96"/>
    </location>
</feature>
<feature type="transmembrane region" description="Helical" evidence="6">
    <location>
        <begin position="108"/>
        <end position="125"/>
    </location>
</feature>
<evidence type="ECO:0000256" key="3">
    <source>
        <dbReference type="ARBA" id="ARBA00022989"/>
    </source>
</evidence>
<feature type="transmembrane region" description="Helical" evidence="6">
    <location>
        <begin position="197"/>
        <end position="215"/>
    </location>
</feature>
<name>A0A517PKQ4_9PLAN</name>
<feature type="transmembrane region" description="Helical" evidence="6">
    <location>
        <begin position="33"/>
        <end position="64"/>
    </location>
</feature>
<dbReference type="PANTHER" id="PTHR37422:SF13">
    <property type="entry name" value="LIPOPOLYSACCHARIDE BIOSYNTHESIS PROTEIN PA4999-RELATED"/>
    <property type="match status" value="1"/>
</dbReference>
<dbReference type="Proteomes" id="UP000320421">
    <property type="component" value="Chromosome"/>
</dbReference>
<dbReference type="InterPro" id="IPR051533">
    <property type="entry name" value="WaaL-like"/>
</dbReference>
<sequence>MHIFEGLPSQLDSSPVMQLKRSTFQELSFRTGLWFALGVGFAIPISTSLTSAFSVGVLICWFLSGQYRVTFELLRTYRVATVSLILFCTLAVGLLYTPQTLSLATRNLFKYRQFLMIPIYLSFFLDSRVRLRGIRMFELALLLTLAVSMFCWMFGIEWDVPSHDHAIFKNRITQNILMSFLVYLSAWRFLEKPRKNWFWGAVLLIATVNVLLIVPGRSGYLAVGVLIGVLMYQKLGYKGILPAGACVLVIGMICYQSSDRFQRRIDLVISEIRNYHQTQDHASGVNLRIEFLLNGLELAQSSPIFGSGTGSFAMRYHQLMEQKGQMVTANPHNEYVMLLVQNGAIGVGLFLLLFWFCWRSTRGLSGLEPAFAQAVVGVYMIVCLVNSLMLDTTEGGLFGYLMGLTCAAGVSTRGASLGTSPVETDADAPDSQAETLQNAA</sequence>
<evidence type="ECO:0000256" key="1">
    <source>
        <dbReference type="ARBA" id="ARBA00004141"/>
    </source>
</evidence>
<comment type="subcellular location">
    <subcellularLocation>
        <location evidence="1">Membrane</location>
        <topology evidence="1">Multi-pass membrane protein</topology>
    </subcellularLocation>
</comment>
<organism evidence="8 9">
    <name type="scientific">Gimesia chilikensis</name>
    <dbReference type="NCBI Taxonomy" id="2605989"/>
    <lineage>
        <taxon>Bacteria</taxon>
        <taxon>Pseudomonadati</taxon>
        <taxon>Planctomycetota</taxon>
        <taxon>Planctomycetia</taxon>
        <taxon>Planctomycetales</taxon>
        <taxon>Planctomycetaceae</taxon>
        <taxon>Gimesia</taxon>
    </lineage>
</organism>
<dbReference type="GO" id="GO:0016874">
    <property type="term" value="F:ligase activity"/>
    <property type="evidence" value="ECO:0007669"/>
    <property type="project" value="UniProtKB-KW"/>
</dbReference>
<dbReference type="GO" id="GO:0016020">
    <property type="term" value="C:membrane"/>
    <property type="evidence" value="ECO:0007669"/>
    <property type="project" value="UniProtKB-SubCell"/>
</dbReference>
<protein>
    <submittedName>
        <fullName evidence="8">O-Antigen ligase</fullName>
    </submittedName>
</protein>